<protein>
    <submittedName>
        <fullName evidence="1">Uncharacterized protein</fullName>
    </submittedName>
</protein>
<dbReference type="AlphaFoldDB" id="A0A1C5IGD0"/>
<evidence type="ECO:0000313" key="2">
    <source>
        <dbReference type="Proteomes" id="UP000198215"/>
    </source>
</evidence>
<proteinExistence type="predicted"/>
<organism evidence="1 2">
    <name type="scientific">Micromonospora coxensis</name>
    <dbReference type="NCBI Taxonomy" id="356852"/>
    <lineage>
        <taxon>Bacteria</taxon>
        <taxon>Bacillati</taxon>
        <taxon>Actinomycetota</taxon>
        <taxon>Actinomycetes</taxon>
        <taxon>Micromonosporales</taxon>
        <taxon>Micromonosporaceae</taxon>
        <taxon>Micromonospora</taxon>
    </lineage>
</organism>
<dbReference type="Proteomes" id="UP000198215">
    <property type="component" value="Chromosome I"/>
</dbReference>
<accession>A0A1C5IGD0</accession>
<reference evidence="2" key="1">
    <citation type="submission" date="2016-06" db="EMBL/GenBank/DDBJ databases">
        <authorList>
            <person name="Varghese N."/>
            <person name="Submissions Spin"/>
        </authorList>
    </citation>
    <scope>NUCLEOTIDE SEQUENCE [LARGE SCALE GENOMIC DNA]</scope>
    <source>
        <strain evidence="2">DSM 45161</strain>
    </source>
</reference>
<name>A0A1C5IGD0_9ACTN</name>
<dbReference type="RefSeq" id="WP_088976327.1">
    <property type="nucleotide sequence ID" value="NZ_LT607753.1"/>
</dbReference>
<gene>
    <name evidence="1" type="ORF">GA0070614_2773</name>
</gene>
<dbReference type="EMBL" id="LT607753">
    <property type="protein sequence ID" value="SCG57498.1"/>
    <property type="molecule type" value="Genomic_DNA"/>
</dbReference>
<keyword evidence="2" id="KW-1185">Reference proteome</keyword>
<evidence type="ECO:0000313" key="1">
    <source>
        <dbReference type="EMBL" id="SCG57498.1"/>
    </source>
</evidence>
<sequence>MRSAAPVTAAGSTVRYRGLAAPVTLDDGTWRGRDGTTVTLQQACGVGDLDGDATVDAVGAVALNSGGSGTFFTLVARHGSGGRRCSGRWPTWVTVRRWSGSA</sequence>